<dbReference type="InterPro" id="IPR002145">
    <property type="entry name" value="CopG"/>
</dbReference>
<gene>
    <name evidence="3" type="ORF">SAMN06273570_5169</name>
</gene>
<keyword evidence="4" id="KW-1185">Reference proteome</keyword>
<dbReference type="Gene3D" id="1.10.1220.10">
    <property type="entry name" value="Met repressor-like"/>
    <property type="match status" value="1"/>
</dbReference>
<dbReference type="Pfam" id="PF01402">
    <property type="entry name" value="RHH_1"/>
    <property type="match status" value="1"/>
</dbReference>
<evidence type="ECO:0000256" key="1">
    <source>
        <dbReference type="SAM" id="MobiDB-lite"/>
    </source>
</evidence>
<dbReference type="InterPro" id="IPR010985">
    <property type="entry name" value="Ribbon_hlx_hlx"/>
</dbReference>
<accession>A0A286DS81</accession>
<feature type="domain" description="Ribbon-helix-helix protein CopG" evidence="2">
    <location>
        <begin position="45"/>
        <end position="83"/>
    </location>
</feature>
<dbReference type="EMBL" id="OCMY01000004">
    <property type="protein sequence ID" value="SOD61505.1"/>
    <property type="molecule type" value="Genomic_DNA"/>
</dbReference>
<feature type="region of interest" description="Disordered" evidence="1">
    <location>
        <begin position="22"/>
        <end position="41"/>
    </location>
</feature>
<reference evidence="4" key="1">
    <citation type="submission" date="2017-09" db="EMBL/GenBank/DDBJ databases">
        <authorList>
            <person name="Varghese N."/>
            <person name="Submissions S."/>
        </authorList>
    </citation>
    <scope>NUCLEOTIDE SEQUENCE [LARGE SCALE GENOMIC DNA]</scope>
    <source>
        <strain evidence="4">JKS000234</strain>
    </source>
</reference>
<name>A0A286DS81_9GAMM</name>
<proteinExistence type="predicted"/>
<organism evidence="3 4">
    <name type="scientific">Candidatus Pantoea floridensis</name>
    <dbReference type="NCBI Taxonomy" id="1938870"/>
    <lineage>
        <taxon>Bacteria</taxon>
        <taxon>Pseudomonadati</taxon>
        <taxon>Pseudomonadota</taxon>
        <taxon>Gammaproteobacteria</taxon>
        <taxon>Enterobacterales</taxon>
        <taxon>Erwiniaceae</taxon>
        <taxon>Pantoea</taxon>
    </lineage>
</organism>
<dbReference type="InterPro" id="IPR013321">
    <property type="entry name" value="Arc_rbn_hlx_hlx"/>
</dbReference>
<evidence type="ECO:0000313" key="4">
    <source>
        <dbReference type="Proteomes" id="UP000219271"/>
    </source>
</evidence>
<dbReference type="SUPFAM" id="SSF47598">
    <property type="entry name" value="Ribbon-helix-helix"/>
    <property type="match status" value="1"/>
</dbReference>
<evidence type="ECO:0000259" key="2">
    <source>
        <dbReference type="Pfam" id="PF01402"/>
    </source>
</evidence>
<dbReference type="GO" id="GO:0006355">
    <property type="term" value="P:regulation of DNA-templated transcription"/>
    <property type="evidence" value="ECO:0007669"/>
    <property type="project" value="InterPro"/>
</dbReference>
<dbReference type="Proteomes" id="UP000219271">
    <property type="component" value="Unassembled WGS sequence"/>
</dbReference>
<dbReference type="GO" id="GO:0043565">
    <property type="term" value="F:sequence-specific DNA binding"/>
    <property type="evidence" value="ECO:0007669"/>
    <property type="project" value="UniProtKB-ARBA"/>
</dbReference>
<dbReference type="RefSeq" id="WP_097098571.1">
    <property type="nucleotide sequence ID" value="NZ_OCMY01000004.1"/>
</dbReference>
<protein>
    <submittedName>
        <fullName evidence="3">Ribbon-helix-helix protein, copG family</fullName>
    </submittedName>
</protein>
<evidence type="ECO:0000313" key="3">
    <source>
        <dbReference type="EMBL" id="SOD61505.1"/>
    </source>
</evidence>
<dbReference type="OrthoDB" id="7272485at2"/>
<sequence>MAITSRPKSSTAPPQEQAQIEKFINDAPDGNKVEKRGVKKGQREQITVTFDTSIISQLDDLAQHEGLSRAALIRMAVRQLLDKGAQVGG</sequence>
<dbReference type="AlphaFoldDB" id="A0A286DS81"/>
<dbReference type="CDD" id="cd22231">
    <property type="entry name" value="RHH_NikR_HicB-like"/>
    <property type="match status" value="1"/>
</dbReference>